<reference evidence="1" key="1">
    <citation type="submission" date="2021-06" db="EMBL/GenBank/DDBJ databases">
        <authorList>
            <person name="Kallberg Y."/>
            <person name="Tangrot J."/>
            <person name="Rosling A."/>
        </authorList>
    </citation>
    <scope>NUCLEOTIDE SEQUENCE</scope>
    <source>
        <strain evidence="1">MA453B</strain>
    </source>
</reference>
<accession>A0A9N9KBH6</accession>
<name>A0A9N9KBH6_9GLOM</name>
<evidence type="ECO:0000313" key="2">
    <source>
        <dbReference type="Proteomes" id="UP000789405"/>
    </source>
</evidence>
<keyword evidence="2" id="KW-1185">Reference proteome</keyword>
<dbReference type="EMBL" id="CAJVPY010057549">
    <property type="protein sequence ID" value="CAG8819161.1"/>
    <property type="molecule type" value="Genomic_DNA"/>
</dbReference>
<gene>
    <name evidence="1" type="ORF">DERYTH_LOCUS26737</name>
</gene>
<organism evidence="1 2">
    <name type="scientific">Dentiscutata erythropus</name>
    <dbReference type="NCBI Taxonomy" id="1348616"/>
    <lineage>
        <taxon>Eukaryota</taxon>
        <taxon>Fungi</taxon>
        <taxon>Fungi incertae sedis</taxon>
        <taxon>Mucoromycota</taxon>
        <taxon>Glomeromycotina</taxon>
        <taxon>Glomeromycetes</taxon>
        <taxon>Diversisporales</taxon>
        <taxon>Gigasporaceae</taxon>
        <taxon>Dentiscutata</taxon>
    </lineage>
</organism>
<evidence type="ECO:0000313" key="1">
    <source>
        <dbReference type="EMBL" id="CAG8819161.1"/>
    </source>
</evidence>
<sequence>KEVVLPVVVQMVEKRKKKKQLNFTTSKKVKDICRIGFCGDEEKLQACRFKRAIGVSKEKVVFGARKNDDNTRTYYYDTIYQR</sequence>
<dbReference type="Proteomes" id="UP000789405">
    <property type="component" value="Unassembled WGS sequence"/>
</dbReference>
<feature type="non-terminal residue" evidence="1">
    <location>
        <position position="1"/>
    </location>
</feature>
<protein>
    <submittedName>
        <fullName evidence="1">12603_t:CDS:1</fullName>
    </submittedName>
</protein>
<feature type="non-terminal residue" evidence="1">
    <location>
        <position position="82"/>
    </location>
</feature>
<comment type="caution">
    <text evidence="1">The sequence shown here is derived from an EMBL/GenBank/DDBJ whole genome shotgun (WGS) entry which is preliminary data.</text>
</comment>
<dbReference type="AlphaFoldDB" id="A0A9N9KBH6"/>
<proteinExistence type="predicted"/>